<evidence type="ECO:0008006" key="3">
    <source>
        <dbReference type="Google" id="ProtNLM"/>
    </source>
</evidence>
<dbReference type="Gene3D" id="1.20.1260.10">
    <property type="match status" value="1"/>
</dbReference>
<sequence>MSEKKYDTSIVRPQMREDDVRIRGLEMKPERLKAIREGLLTLHTLELMASNIYKFQITKKPTELNRQLIAAMCNEMGHYQDFQVKLYEFGFQPSLFRWAYWIVGFVFGYGSRLLGTKTVLKTAIWVEAKAVDHYAELLETIDWDEETRKVIEKDQADEDGHIARWKTELKKLENNTGSQSKEI</sequence>
<dbReference type="SUPFAM" id="SSF47240">
    <property type="entry name" value="Ferritin-like"/>
    <property type="match status" value="1"/>
</dbReference>
<dbReference type="RefSeq" id="WP_222566356.1">
    <property type="nucleotide sequence ID" value="NZ_CP019646.1"/>
</dbReference>
<evidence type="ECO:0000313" key="2">
    <source>
        <dbReference type="Proteomes" id="UP000188181"/>
    </source>
</evidence>
<dbReference type="AlphaFoldDB" id="A0A1Q2MHR8"/>
<dbReference type="EMBL" id="CP019646">
    <property type="protein sequence ID" value="AQQ72241.1"/>
    <property type="molecule type" value="Genomic_DNA"/>
</dbReference>
<evidence type="ECO:0000313" key="1">
    <source>
        <dbReference type="EMBL" id="AQQ72241.1"/>
    </source>
</evidence>
<protein>
    <recommendedName>
        <fullName evidence="3">Ubiquinone biosynthesis protein COQ7</fullName>
    </recommendedName>
</protein>
<reference evidence="2" key="1">
    <citation type="submission" date="2017-02" db="EMBL/GenBank/DDBJ databases">
        <title>Comparative genomics and description of representatives of a novel lineage of planctomycetes thriving in anoxic sediments.</title>
        <authorList>
            <person name="Spring S."/>
            <person name="Bunk B."/>
            <person name="Sproer C."/>
        </authorList>
    </citation>
    <scope>NUCLEOTIDE SEQUENCE [LARGE SCALE GENOMIC DNA]</scope>
    <source>
        <strain evidence="2">SM-Chi-D1</strain>
    </source>
</reference>
<dbReference type="Pfam" id="PF03232">
    <property type="entry name" value="COQ7"/>
    <property type="match status" value="1"/>
</dbReference>
<dbReference type="Proteomes" id="UP000188181">
    <property type="component" value="Chromosome"/>
</dbReference>
<keyword evidence="2" id="KW-1185">Reference proteome</keyword>
<name>A0A1Q2MHR8_9BACT</name>
<accession>A0A1Q2MHR8</accession>
<proteinExistence type="predicted"/>
<gene>
    <name evidence="1" type="ORF">SMSP2_02622</name>
</gene>
<dbReference type="InterPro" id="IPR012347">
    <property type="entry name" value="Ferritin-like"/>
</dbReference>
<dbReference type="InterPro" id="IPR009078">
    <property type="entry name" value="Ferritin-like_SF"/>
</dbReference>
<organism evidence="1 2">
    <name type="scientific">Limihaloglobus sulfuriphilus</name>
    <dbReference type="NCBI Taxonomy" id="1851148"/>
    <lineage>
        <taxon>Bacteria</taxon>
        <taxon>Pseudomonadati</taxon>
        <taxon>Planctomycetota</taxon>
        <taxon>Phycisphaerae</taxon>
        <taxon>Sedimentisphaerales</taxon>
        <taxon>Sedimentisphaeraceae</taxon>
        <taxon>Limihaloglobus</taxon>
    </lineage>
</organism>
<dbReference type="KEGG" id="pbas:SMSP2_02622"/>